<name>A0AAQ4DAA6_AMBAM</name>
<evidence type="ECO:0000256" key="2">
    <source>
        <dbReference type="ARBA" id="ARBA00022692"/>
    </source>
</evidence>
<dbReference type="PANTHER" id="PTHR24365:SF541">
    <property type="entry name" value="PROTEIN TOLL-RELATED"/>
    <property type="match status" value="1"/>
</dbReference>
<evidence type="ECO:0000259" key="7">
    <source>
        <dbReference type="PROSITE" id="PS50104"/>
    </source>
</evidence>
<keyword evidence="3" id="KW-0732">Signal</keyword>
<dbReference type="InterPro" id="IPR035897">
    <property type="entry name" value="Toll_tir_struct_dom_sf"/>
</dbReference>
<proteinExistence type="predicted"/>
<dbReference type="Gene3D" id="3.80.10.10">
    <property type="entry name" value="Ribonuclease Inhibitor"/>
    <property type="match status" value="1"/>
</dbReference>
<keyword evidence="2 6" id="KW-0812">Transmembrane</keyword>
<dbReference type="SUPFAM" id="SSF52200">
    <property type="entry name" value="Toll/Interleukin receptor TIR domain"/>
    <property type="match status" value="1"/>
</dbReference>
<organism evidence="8 9">
    <name type="scientific">Amblyomma americanum</name>
    <name type="common">Lone star tick</name>
    <dbReference type="NCBI Taxonomy" id="6943"/>
    <lineage>
        <taxon>Eukaryota</taxon>
        <taxon>Metazoa</taxon>
        <taxon>Ecdysozoa</taxon>
        <taxon>Arthropoda</taxon>
        <taxon>Chelicerata</taxon>
        <taxon>Arachnida</taxon>
        <taxon>Acari</taxon>
        <taxon>Parasitiformes</taxon>
        <taxon>Ixodida</taxon>
        <taxon>Ixodoidea</taxon>
        <taxon>Ixodidae</taxon>
        <taxon>Amblyomminae</taxon>
        <taxon>Amblyomma</taxon>
    </lineage>
</organism>
<dbReference type="InterPro" id="IPR032675">
    <property type="entry name" value="LRR_dom_sf"/>
</dbReference>
<comment type="caution">
    <text evidence="8">The sequence shown here is derived from an EMBL/GenBank/DDBJ whole genome shotgun (WGS) entry which is preliminary data.</text>
</comment>
<dbReference type="GO" id="GO:0007165">
    <property type="term" value="P:signal transduction"/>
    <property type="evidence" value="ECO:0007669"/>
    <property type="project" value="InterPro"/>
</dbReference>
<feature type="transmembrane region" description="Helical" evidence="6">
    <location>
        <begin position="179"/>
        <end position="198"/>
    </location>
</feature>
<evidence type="ECO:0000256" key="3">
    <source>
        <dbReference type="ARBA" id="ARBA00022729"/>
    </source>
</evidence>
<gene>
    <name evidence="8" type="ORF">V5799_002971</name>
</gene>
<dbReference type="GO" id="GO:0038023">
    <property type="term" value="F:signaling receptor activity"/>
    <property type="evidence" value="ECO:0007669"/>
    <property type="project" value="TreeGrafter"/>
</dbReference>
<protein>
    <recommendedName>
        <fullName evidence="7">TIR domain-containing protein</fullName>
    </recommendedName>
</protein>
<keyword evidence="5 6" id="KW-0472">Membrane</keyword>
<accession>A0AAQ4DAA6</accession>
<dbReference type="InterPro" id="IPR000157">
    <property type="entry name" value="TIR_dom"/>
</dbReference>
<dbReference type="AlphaFoldDB" id="A0AAQ4DAA6"/>
<evidence type="ECO:0000256" key="6">
    <source>
        <dbReference type="SAM" id="Phobius"/>
    </source>
</evidence>
<evidence type="ECO:0000256" key="5">
    <source>
        <dbReference type="ARBA" id="ARBA00023136"/>
    </source>
</evidence>
<reference evidence="8 9" key="1">
    <citation type="journal article" date="2023" name="Arcadia Sci">
        <title>De novo assembly of a long-read Amblyomma americanum tick genome.</title>
        <authorList>
            <person name="Chou S."/>
            <person name="Poskanzer K.E."/>
            <person name="Rollins M."/>
            <person name="Thuy-Boun P.S."/>
        </authorList>
    </citation>
    <scope>NUCLEOTIDE SEQUENCE [LARGE SCALE GENOMIC DNA]</scope>
    <source>
        <strain evidence="8">F_SG_1</strain>
        <tissue evidence="8">Salivary glands</tissue>
    </source>
</reference>
<dbReference type="EMBL" id="JARKHS020033093">
    <property type="protein sequence ID" value="KAK8759396.1"/>
    <property type="molecule type" value="Genomic_DNA"/>
</dbReference>
<dbReference type="Proteomes" id="UP001321473">
    <property type="component" value="Unassembled WGS sequence"/>
</dbReference>
<evidence type="ECO:0000313" key="9">
    <source>
        <dbReference type="Proteomes" id="UP001321473"/>
    </source>
</evidence>
<dbReference type="PANTHER" id="PTHR24365">
    <property type="entry name" value="TOLL-LIKE RECEPTOR"/>
    <property type="match status" value="1"/>
</dbReference>
<dbReference type="GO" id="GO:0045087">
    <property type="term" value="P:innate immune response"/>
    <property type="evidence" value="ECO:0007669"/>
    <property type="project" value="TreeGrafter"/>
</dbReference>
<evidence type="ECO:0000256" key="4">
    <source>
        <dbReference type="ARBA" id="ARBA00022989"/>
    </source>
</evidence>
<comment type="subcellular location">
    <subcellularLocation>
        <location evidence="1">Membrane</location>
        <topology evidence="1">Single-pass membrane protein</topology>
    </subcellularLocation>
</comment>
<dbReference type="Gene3D" id="3.40.50.10140">
    <property type="entry name" value="Toll/interleukin-1 receptor homology (TIR) domain"/>
    <property type="match status" value="1"/>
</dbReference>
<keyword evidence="9" id="KW-1185">Reference proteome</keyword>
<dbReference type="GO" id="GO:0005886">
    <property type="term" value="C:plasma membrane"/>
    <property type="evidence" value="ECO:0007669"/>
    <property type="project" value="TreeGrafter"/>
</dbReference>
<dbReference type="Pfam" id="PF01582">
    <property type="entry name" value="TIR"/>
    <property type="match status" value="1"/>
</dbReference>
<feature type="domain" description="TIR" evidence="7">
    <location>
        <begin position="227"/>
        <end position="291"/>
    </location>
</feature>
<evidence type="ECO:0000256" key="1">
    <source>
        <dbReference type="ARBA" id="ARBA00004167"/>
    </source>
</evidence>
<dbReference type="SUPFAM" id="SSF52058">
    <property type="entry name" value="L domain-like"/>
    <property type="match status" value="1"/>
</dbReference>
<dbReference type="PROSITE" id="PS50104">
    <property type="entry name" value="TIR"/>
    <property type="match status" value="1"/>
</dbReference>
<sequence>MCKGPTWMKGNSLYNLTEESLTKWQDDCEAGCICTCREDGRGNRVIVVNFSSAELNRLPQALPENTTELGMRDKHLENIDASFKNVAPHGEVLSLRNNLISRLSANSLPSKLHSLDLRGNTINKPPHVLVLERNLTSLWLSGNPFQCECDDYAFKQWLDAHDNVLLRQKCDTMIHHLSLSYTVVLVVILIPSAAYFYAERRQKAWMSMQGVCSWAHCISDGDLDAENLFDVFLSFSSKDASWVLEQLIPGLEAAALSYCTYERNFKGGFLLQDIIHDAVACSRRTVLLLTR</sequence>
<keyword evidence="4 6" id="KW-1133">Transmembrane helix</keyword>
<evidence type="ECO:0000313" key="8">
    <source>
        <dbReference type="EMBL" id="KAK8759396.1"/>
    </source>
</evidence>